<reference evidence="1 2" key="1">
    <citation type="submission" date="2017-04" db="EMBL/GenBank/DDBJ databases">
        <title>The new phylogeny of genus Mycobacterium.</title>
        <authorList>
            <person name="Tortoli E."/>
            <person name="Trovato A."/>
            <person name="Cirillo D.M."/>
        </authorList>
    </citation>
    <scope>NUCLEOTIDE SEQUENCE [LARGE SCALE GENOMIC DNA]</scope>
    <source>
        <strain evidence="1 2">TBL 1200985</strain>
    </source>
</reference>
<protein>
    <submittedName>
        <fullName evidence="1">Uncharacterized protein</fullName>
    </submittedName>
</protein>
<comment type="caution">
    <text evidence="1">The sequence shown here is derived from an EMBL/GenBank/DDBJ whole genome shotgun (WGS) entry which is preliminary data.</text>
</comment>
<accession>A0A1X2LT63</accession>
<evidence type="ECO:0000313" key="2">
    <source>
        <dbReference type="Proteomes" id="UP000193247"/>
    </source>
</evidence>
<dbReference type="EMBL" id="NCXP01000018">
    <property type="protein sequence ID" value="OSC39952.1"/>
    <property type="molecule type" value="Genomic_DNA"/>
</dbReference>
<dbReference type="STRING" id="1430326.B8W66_14895"/>
<sequence>MASCREVRAVPSLTAWRDGLVGDMATAFNFAVPPGHPVLNPLPKLPQYVPNALLGDIVNSYSSPFPYRVPFPRSMRTQETAPARGIPSGPC</sequence>
<proteinExistence type="predicted"/>
<evidence type="ECO:0000313" key="1">
    <source>
        <dbReference type="EMBL" id="OSC39952.1"/>
    </source>
</evidence>
<keyword evidence="2" id="KW-1185">Reference proteome</keyword>
<name>A0A1X2LT63_9MYCO</name>
<dbReference type="AlphaFoldDB" id="A0A1X2LT63"/>
<organism evidence="1 2">
    <name type="scientific">Mycobacterium decipiens</name>
    <dbReference type="NCBI Taxonomy" id="1430326"/>
    <lineage>
        <taxon>Bacteria</taxon>
        <taxon>Bacillati</taxon>
        <taxon>Actinomycetota</taxon>
        <taxon>Actinomycetes</taxon>
        <taxon>Mycobacteriales</taxon>
        <taxon>Mycobacteriaceae</taxon>
        <taxon>Mycobacterium</taxon>
    </lineage>
</organism>
<gene>
    <name evidence="1" type="ORF">B8W66_14895</name>
</gene>
<dbReference type="Proteomes" id="UP000193247">
    <property type="component" value="Unassembled WGS sequence"/>
</dbReference>